<name>A0AAD7MDJ4_9AGAR</name>
<keyword evidence="2" id="KW-1133">Transmembrane helix</keyword>
<organism evidence="3 4">
    <name type="scientific">Mycena metata</name>
    <dbReference type="NCBI Taxonomy" id="1033252"/>
    <lineage>
        <taxon>Eukaryota</taxon>
        <taxon>Fungi</taxon>
        <taxon>Dikarya</taxon>
        <taxon>Basidiomycota</taxon>
        <taxon>Agaricomycotina</taxon>
        <taxon>Agaricomycetes</taxon>
        <taxon>Agaricomycetidae</taxon>
        <taxon>Agaricales</taxon>
        <taxon>Marasmiineae</taxon>
        <taxon>Mycenaceae</taxon>
        <taxon>Mycena</taxon>
    </lineage>
</organism>
<comment type="caution">
    <text evidence="3">The sequence shown here is derived from an EMBL/GenBank/DDBJ whole genome shotgun (WGS) entry which is preliminary data.</text>
</comment>
<evidence type="ECO:0000313" key="4">
    <source>
        <dbReference type="Proteomes" id="UP001215598"/>
    </source>
</evidence>
<dbReference type="EMBL" id="JARKIB010000387">
    <property type="protein sequence ID" value="KAJ7711733.1"/>
    <property type="molecule type" value="Genomic_DNA"/>
</dbReference>
<proteinExistence type="predicted"/>
<sequence length="238" mass="26164">MGRPVAELKLGVGTKSGYNRASEGSRLRCCHFMLILLSYGFGFILSAAQFVFGWYMVPRTPNEPPPSGSSSDSHFYTYHDALVLLALYSTLVCPMWIGMTLYFWAERKQSAYARLGGYKGPILFMAAVRTIPFMAVLRPPRTPAFTQLVSSCTAVGFRSHACAPLGVLMLLPVAELVPGIFILLIPGRLIERGGATRIEPSLTPAPLVDHPPTNAWPMDNLGEMGPRAEGTRNKHKHR</sequence>
<dbReference type="Proteomes" id="UP001215598">
    <property type="component" value="Unassembled WGS sequence"/>
</dbReference>
<accession>A0AAD7MDJ4</accession>
<keyword evidence="4" id="KW-1185">Reference proteome</keyword>
<feature type="transmembrane region" description="Helical" evidence="2">
    <location>
        <begin position="165"/>
        <end position="185"/>
    </location>
</feature>
<feature type="region of interest" description="Disordered" evidence="1">
    <location>
        <begin position="213"/>
        <end position="238"/>
    </location>
</feature>
<keyword evidence="2" id="KW-0472">Membrane</keyword>
<evidence type="ECO:0000256" key="1">
    <source>
        <dbReference type="SAM" id="MobiDB-lite"/>
    </source>
</evidence>
<gene>
    <name evidence="3" type="ORF">B0H16DRAFT_1703335</name>
</gene>
<reference evidence="3" key="1">
    <citation type="submission" date="2023-03" db="EMBL/GenBank/DDBJ databases">
        <title>Massive genome expansion in bonnet fungi (Mycena s.s.) driven by repeated elements and novel gene families across ecological guilds.</title>
        <authorList>
            <consortium name="Lawrence Berkeley National Laboratory"/>
            <person name="Harder C.B."/>
            <person name="Miyauchi S."/>
            <person name="Viragh M."/>
            <person name="Kuo A."/>
            <person name="Thoen E."/>
            <person name="Andreopoulos B."/>
            <person name="Lu D."/>
            <person name="Skrede I."/>
            <person name="Drula E."/>
            <person name="Henrissat B."/>
            <person name="Morin E."/>
            <person name="Kohler A."/>
            <person name="Barry K."/>
            <person name="LaButti K."/>
            <person name="Morin E."/>
            <person name="Salamov A."/>
            <person name="Lipzen A."/>
            <person name="Mereny Z."/>
            <person name="Hegedus B."/>
            <person name="Baldrian P."/>
            <person name="Stursova M."/>
            <person name="Weitz H."/>
            <person name="Taylor A."/>
            <person name="Grigoriev I.V."/>
            <person name="Nagy L.G."/>
            <person name="Martin F."/>
            <person name="Kauserud H."/>
        </authorList>
    </citation>
    <scope>NUCLEOTIDE SEQUENCE</scope>
    <source>
        <strain evidence="3">CBHHK182m</strain>
    </source>
</reference>
<protein>
    <submittedName>
        <fullName evidence="3">Uncharacterized protein</fullName>
    </submittedName>
</protein>
<feature type="transmembrane region" description="Helical" evidence="2">
    <location>
        <begin position="81"/>
        <end position="105"/>
    </location>
</feature>
<keyword evidence="2" id="KW-0812">Transmembrane</keyword>
<evidence type="ECO:0000313" key="3">
    <source>
        <dbReference type="EMBL" id="KAJ7711733.1"/>
    </source>
</evidence>
<feature type="transmembrane region" description="Helical" evidence="2">
    <location>
        <begin position="117"/>
        <end position="137"/>
    </location>
</feature>
<feature type="transmembrane region" description="Helical" evidence="2">
    <location>
        <begin position="32"/>
        <end position="57"/>
    </location>
</feature>
<dbReference type="AlphaFoldDB" id="A0AAD7MDJ4"/>
<evidence type="ECO:0000256" key="2">
    <source>
        <dbReference type="SAM" id="Phobius"/>
    </source>
</evidence>